<sequence>MTIQFLIVPGAGHLAKAYSPLASALQNHGYKATIASYPSLNAPNPMSATCAQDGAAVRVLLLSLFEEGSEEEPKIVLVNHSYGGMVGCQAAYGEHLKGRRDAGKSGGVIGIINMAGFPGKEGVSLMQASWGKSAEYVRNNQPAPGLCEVENPVEVFFHDVDADLANETVKLLRPHSMNAFATPPGPSATTEPALKGRLAFLKTTEDKALSPTDQDMIMEMIENMDGVKWLKKEIQTSHSPFLSKPDVTARILEEWGLYFEGLGW</sequence>
<feature type="domain" description="AB hydrolase-1" evidence="1">
    <location>
        <begin position="6"/>
        <end position="250"/>
    </location>
</feature>
<accession>A0A6A4GEB3</accession>
<protein>
    <recommendedName>
        <fullName evidence="1">AB hydrolase-1 domain-containing protein</fullName>
    </recommendedName>
</protein>
<dbReference type="InterPro" id="IPR029058">
    <property type="entry name" value="AB_hydrolase_fold"/>
</dbReference>
<dbReference type="InterPro" id="IPR052897">
    <property type="entry name" value="Sec-Metab_Biosynth_Hydrolase"/>
</dbReference>
<evidence type="ECO:0000313" key="3">
    <source>
        <dbReference type="Proteomes" id="UP000799118"/>
    </source>
</evidence>
<dbReference type="PANTHER" id="PTHR37017">
    <property type="entry name" value="AB HYDROLASE-1 DOMAIN-CONTAINING PROTEIN-RELATED"/>
    <property type="match status" value="1"/>
</dbReference>
<name>A0A6A4GEB3_9AGAR</name>
<evidence type="ECO:0000313" key="2">
    <source>
        <dbReference type="EMBL" id="KAE9383780.1"/>
    </source>
</evidence>
<evidence type="ECO:0000259" key="1">
    <source>
        <dbReference type="Pfam" id="PF12697"/>
    </source>
</evidence>
<dbReference type="Pfam" id="PF12697">
    <property type="entry name" value="Abhydrolase_6"/>
    <property type="match status" value="1"/>
</dbReference>
<dbReference type="SUPFAM" id="SSF53474">
    <property type="entry name" value="alpha/beta-Hydrolases"/>
    <property type="match status" value="1"/>
</dbReference>
<dbReference type="Proteomes" id="UP000799118">
    <property type="component" value="Unassembled WGS sequence"/>
</dbReference>
<keyword evidence="3" id="KW-1185">Reference proteome</keyword>
<organism evidence="2 3">
    <name type="scientific">Gymnopus androsaceus JB14</name>
    <dbReference type="NCBI Taxonomy" id="1447944"/>
    <lineage>
        <taxon>Eukaryota</taxon>
        <taxon>Fungi</taxon>
        <taxon>Dikarya</taxon>
        <taxon>Basidiomycota</taxon>
        <taxon>Agaricomycotina</taxon>
        <taxon>Agaricomycetes</taxon>
        <taxon>Agaricomycetidae</taxon>
        <taxon>Agaricales</taxon>
        <taxon>Marasmiineae</taxon>
        <taxon>Omphalotaceae</taxon>
        <taxon>Gymnopus</taxon>
    </lineage>
</organism>
<proteinExistence type="predicted"/>
<dbReference type="AlphaFoldDB" id="A0A6A4GEB3"/>
<reference evidence="2" key="1">
    <citation type="journal article" date="2019" name="Environ. Microbiol.">
        <title>Fungal ecological strategies reflected in gene transcription - a case study of two litter decomposers.</title>
        <authorList>
            <person name="Barbi F."/>
            <person name="Kohler A."/>
            <person name="Barry K."/>
            <person name="Baskaran P."/>
            <person name="Daum C."/>
            <person name="Fauchery L."/>
            <person name="Ihrmark K."/>
            <person name="Kuo A."/>
            <person name="LaButti K."/>
            <person name="Lipzen A."/>
            <person name="Morin E."/>
            <person name="Grigoriev I.V."/>
            <person name="Henrissat B."/>
            <person name="Lindahl B."/>
            <person name="Martin F."/>
        </authorList>
    </citation>
    <scope>NUCLEOTIDE SEQUENCE</scope>
    <source>
        <strain evidence="2">JB14</strain>
    </source>
</reference>
<dbReference type="PANTHER" id="PTHR37017:SF11">
    <property type="entry name" value="ESTERASE_LIPASE_THIOESTERASE DOMAIN-CONTAINING PROTEIN"/>
    <property type="match status" value="1"/>
</dbReference>
<dbReference type="OrthoDB" id="2931355at2759"/>
<dbReference type="Gene3D" id="3.40.50.1820">
    <property type="entry name" value="alpha/beta hydrolase"/>
    <property type="match status" value="1"/>
</dbReference>
<dbReference type="EMBL" id="ML770330">
    <property type="protein sequence ID" value="KAE9383780.1"/>
    <property type="molecule type" value="Genomic_DNA"/>
</dbReference>
<dbReference type="InterPro" id="IPR000073">
    <property type="entry name" value="AB_hydrolase_1"/>
</dbReference>
<gene>
    <name evidence="2" type="ORF">BT96DRAFT_929615</name>
</gene>